<dbReference type="Pfam" id="PF13826">
    <property type="entry name" value="Monooxy_af470-like"/>
    <property type="match status" value="1"/>
</dbReference>
<reference evidence="2" key="1">
    <citation type="journal article" date="2019" name="Int. J. Syst. Evol. Microbiol.">
        <title>The Global Catalogue of Microorganisms (GCM) 10K type strain sequencing project: providing services to taxonomists for standard genome sequencing and annotation.</title>
        <authorList>
            <consortium name="The Broad Institute Genomics Platform"/>
            <consortium name="The Broad Institute Genome Sequencing Center for Infectious Disease"/>
            <person name="Wu L."/>
            <person name="Ma J."/>
        </authorList>
    </citation>
    <scope>NUCLEOTIDE SEQUENCE [LARGE SCALE GENOMIC DNA]</scope>
    <source>
        <strain evidence="2">CGMCC 1.13681</strain>
    </source>
</reference>
<dbReference type="InterPro" id="IPR025444">
    <property type="entry name" value="Monooxy_af470"/>
</dbReference>
<organism evidence="1 2">
    <name type="scientific">Streptomyces polyrhachis</name>
    <dbReference type="NCBI Taxonomy" id="1282885"/>
    <lineage>
        <taxon>Bacteria</taxon>
        <taxon>Bacillati</taxon>
        <taxon>Actinomycetota</taxon>
        <taxon>Actinomycetes</taxon>
        <taxon>Kitasatosporales</taxon>
        <taxon>Streptomycetaceae</taxon>
        <taxon>Streptomyces</taxon>
    </lineage>
</organism>
<dbReference type="Proteomes" id="UP001596413">
    <property type="component" value="Unassembled WGS sequence"/>
</dbReference>
<comment type="caution">
    <text evidence="1">The sequence shown here is derived from an EMBL/GenBank/DDBJ whole genome shotgun (WGS) entry which is preliminary data.</text>
</comment>
<sequence>MAAKPIYERVTADADGEVVVFLIGMRINRFRSIRSWWPAFTAMPRMLRELGRDPHSGLLHHVLLTANPRVFYVVQYWESREKLFAYASDPGARHRPAWAAFNRAVRAGRGAVGIWHETYAVPAGHYENIYFGMPPAGLGAAHGVIPVSRRGERAAERIGAGERVEAGERVAAAEQQAGRDAA</sequence>
<name>A0ABW2GPD1_9ACTN</name>
<keyword evidence="2" id="KW-1185">Reference proteome</keyword>
<evidence type="ECO:0000313" key="1">
    <source>
        <dbReference type="EMBL" id="MFC7220934.1"/>
    </source>
</evidence>
<evidence type="ECO:0000313" key="2">
    <source>
        <dbReference type="Proteomes" id="UP001596413"/>
    </source>
</evidence>
<proteinExistence type="predicted"/>
<dbReference type="RefSeq" id="WP_386417947.1">
    <property type="nucleotide sequence ID" value="NZ_JBHSZO010000045.1"/>
</dbReference>
<gene>
    <name evidence="1" type="ORF">ACFQLX_22655</name>
</gene>
<accession>A0ABW2GPD1</accession>
<dbReference type="EMBL" id="JBHSZO010000045">
    <property type="protein sequence ID" value="MFC7220934.1"/>
    <property type="molecule type" value="Genomic_DNA"/>
</dbReference>
<protein>
    <submittedName>
        <fullName evidence="1">DUF4188 domain-containing protein</fullName>
    </submittedName>
</protein>